<dbReference type="Proteomes" id="UP001218788">
    <property type="component" value="Unassembled WGS sequence"/>
</dbReference>
<keyword evidence="4" id="KW-1185">Reference proteome</keyword>
<dbReference type="PROSITE" id="PS50022">
    <property type="entry name" value="FA58C_3"/>
    <property type="match status" value="1"/>
</dbReference>
<dbReference type="InterPro" id="IPR000421">
    <property type="entry name" value="FA58C"/>
</dbReference>
<gene>
    <name evidence="3" type="ORF">OIK42_08515</name>
</gene>
<dbReference type="SUPFAM" id="SSF49785">
    <property type="entry name" value="Galactose-binding domain-like"/>
    <property type="match status" value="1"/>
</dbReference>
<comment type="caution">
    <text evidence="3">The sequence shown here is derived from an EMBL/GenBank/DDBJ whole genome shotgun (WGS) entry which is preliminary data.</text>
</comment>
<evidence type="ECO:0000259" key="2">
    <source>
        <dbReference type="PROSITE" id="PS50022"/>
    </source>
</evidence>
<dbReference type="InterPro" id="IPR008979">
    <property type="entry name" value="Galactose-bd-like_sf"/>
</dbReference>
<feature type="signal peptide" evidence="1">
    <location>
        <begin position="1"/>
        <end position="19"/>
    </location>
</feature>
<reference evidence="3 4" key="1">
    <citation type="submission" date="2022-10" db="EMBL/GenBank/DDBJ databases">
        <title>Alteromonas sp. chi3 Genome sequencing.</title>
        <authorList>
            <person name="Park S."/>
        </authorList>
    </citation>
    <scope>NUCLEOTIDE SEQUENCE [LARGE SCALE GENOMIC DNA]</scope>
    <source>
        <strain evidence="4">chi3</strain>
    </source>
</reference>
<evidence type="ECO:0000313" key="3">
    <source>
        <dbReference type="EMBL" id="MDC8830802.1"/>
    </source>
</evidence>
<feature type="chain" id="PRO_5047098389" description="F5/8 type C domain-containing protein" evidence="1">
    <location>
        <begin position="20"/>
        <end position="689"/>
    </location>
</feature>
<evidence type="ECO:0000313" key="4">
    <source>
        <dbReference type="Proteomes" id="UP001218788"/>
    </source>
</evidence>
<accession>A0ABT5L193</accession>
<name>A0ABT5L193_9ALTE</name>
<organism evidence="3 4">
    <name type="scientific">Alteromonas gilva</name>
    <dbReference type="NCBI Taxonomy" id="2987522"/>
    <lineage>
        <taxon>Bacteria</taxon>
        <taxon>Pseudomonadati</taxon>
        <taxon>Pseudomonadota</taxon>
        <taxon>Gammaproteobacteria</taxon>
        <taxon>Alteromonadales</taxon>
        <taxon>Alteromonadaceae</taxon>
        <taxon>Alteromonas/Salinimonas group</taxon>
        <taxon>Alteromonas</taxon>
    </lineage>
</organism>
<evidence type="ECO:0000256" key="1">
    <source>
        <dbReference type="SAM" id="SignalP"/>
    </source>
</evidence>
<dbReference type="EMBL" id="JAQQXP010000001">
    <property type="protein sequence ID" value="MDC8830802.1"/>
    <property type="molecule type" value="Genomic_DNA"/>
</dbReference>
<dbReference type="Pfam" id="PF25302">
    <property type="entry name" value="NADase_transloc"/>
    <property type="match status" value="1"/>
</dbReference>
<keyword evidence="1" id="KW-0732">Signal</keyword>
<dbReference type="Gene3D" id="2.60.120.260">
    <property type="entry name" value="Galactose-binding domain-like"/>
    <property type="match status" value="1"/>
</dbReference>
<sequence>MKSIIVAISLLLFSSSLWADSSIAIKRVSASSVYPADSASYEPENAIDNKNSTAWFPKRTSAANKGEWLKLEFAEPSLVSGIKITNGWVRSQGVWSYNSRVKTATITLSSGVTEYISLDDTMTPQTLSLPVSEATWLTLTIDEIYPGDRWNQESGLTQVDVLGTTKEAMRIEALRKEKEAEQARIAQLSASKKAQQIADYLSRLQSSLQQKSTELDYADFLAEASDAYKSEVYPEAKELISQQVTNTIQTQLNTYSAANDSKQLMRVFKQSRDTVFEKPNQDLLSKAFTTAAKIDLAQAKKEQSSAQLMAIFADYGAYYKENPFYNLVDSALEIDEARIAQNAGEGADVSLLDKYDNQPLKSYQKENYQKLLGQLIKQKLALAKDSDELATALDAFSQYDLNMANKKQVNESILAVSGIQYRETFREGKIGERYVPAISRSESYNETRYINGVAINETKFNDYTTGGYDESRYGFTAVYQFFNVSEKTYLVDVEISATISNTEYKKQSSWSGPDQNVEVKKSNLLVKKITYVLKAGSEIKDQIIVGEKKPSDFLVSVVNITPIDRDWFDQLSTAMEGSDLGVISQFFFDEKAKYWKPDLATNFARQAYMNLDTTFSTGDKFDRDFKSPVQLTLTNSNAMALKLTYTTNFSDGSRTVVIDGNSELTERLMAFGRAEDDLEVTIEMLEPWQ</sequence>
<dbReference type="RefSeq" id="WP_273639725.1">
    <property type="nucleotide sequence ID" value="NZ_JAQQXP010000001.1"/>
</dbReference>
<dbReference type="InterPro" id="IPR057561">
    <property type="entry name" value="NADase_transloc"/>
</dbReference>
<proteinExistence type="predicted"/>
<protein>
    <recommendedName>
        <fullName evidence="2">F5/8 type C domain-containing protein</fullName>
    </recommendedName>
</protein>
<feature type="domain" description="F5/8 type C" evidence="2">
    <location>
        <begin position="5"/>
        <end position="85"/>
    </location>
</feature>
<dbReference type="NCBIfam" id="NF047619">
    <property type="entry name" value="NADase_discoid"/>
    <property type="match status" value="1"/>
</dbReference>